<keyword evidence="1" id="KW-0732">Signal</keyword>
<name>A0A9P6C2L1_9AGAR</name>
<dbReference type="AlphaFoldDB" id="A0A9P6C2L1"/>
<keyword evidence="3" id="KW-1185">Reference proteome</keyword>
<evidence type="ECO:0000256" key="1">
    <source>
        <dbReference type="SAM" id="SignalP"/>
    </source>
</evidence>
<accession>A0A9P6C2L1</accession>
<gene>
    <name evidence="2" type="ORF">P691DRAFT_774942</name>
</gene>
<reference evidence="2" key="1">
    <citation type="submission" date="2020-11" db="EMBL/GenBank/DDBJ databases">
        <authorList>
            <consortium name="DOE Joint Genome Institute"/>
            <person name="Ahrendt S."/>
            <person name="Riley R."/>
            <person name="Andreopoulos W."/>
            <person name="Labutti K."/>
            <person name="Pangilinan J."/>
            <person name="Ruiz-Duenas F.J."/>
            <person name="Barrasa J.M."/>
            <person name="Sanchez-Garcia M."/>
            <person name="Camarero S."/>
            <person name="Miyauchi S."/>
            <person name="Serrano A."/>
            <person name="Linde D."/>
            <person name="Babiker R."/>
            <person name="Drula E."/>
            <person name="Ayuso-Fernandez I."/>
            <person name="Pacheco R."/>
            <person name="Padilla G."/>
            <person name="Ferreira P."/>
            <person name="Barriuso J."/>
            <person name="Kellner H."/>
            <person name="Castanera R."/>
            <person name="Alfaro M."/>
            <person name="Ramirez L."/>
            <person name="Pisabarro A.G."/>
            <person name="Kuo A."/>
            <person name="Tritt A."/>
            <person name="Lipzen A."/>
            <person name="He G."/>
            <person name="Yan M."/>
            <person name="Ng V."/>
            <person name="Cullen D."/>
            <person name="Martin F."/>
            <person name="Rosso M.-N."/>
            <person name="Henrissat B."/>
            <person name="Hibbett D."/>
            <person name="Martinez A.T."/>
            <person name="Grigoriev I.V."/>
        </authorList>
    </citation>
    <scope>NUCLEOTIDE SEQUENCE</scope>
    <source>
        <strain evidence="2">MF-IS2</strain>
    </source>
</reference>
<evidence type="ECO:0000313" key="3">
    <source>
        <dbReference type="Proteomes" id="UP000807342"/>
    </source>
</evidence>
<proteinExistence type="predicted"/>
<feature type="signal peptide" evidence="1">
    <location>
        <begin position="1"/>
        <end position="24"/>
    </location>
</feature>
<organism evidence="2 3">
    <name type="scientific">Macrolepiota fuliginosa MF-IS2</name>
    <dbReference type="NCBI Taxonomy" id="1400762"/>
    <lineage>
        <taxon>Eukaryota</taxon>
        <taxon>Fungi</taxon>
        <taxon>Dikarya</taxon>
        <taxon>Basidiomycota</taxon>
        <taxon>Agaricomycotina</taxon>
        <taxon>Agaricomycetes</taxon>
        <taxon>Agaricomycetidae</taxon>
        <taxon>Agaricales</taxon>
        <taxon>Agaricineae</taxon>
        <taxon>Agaricaceae</taxon>
        <taxon>Macrolepiota</taxon>
    </lineage>
</organism>
<dbReference type="EMBL" id="MU151142">
    <property type="protein sequence ID" value="KAF9449032.1"/>
    <property type="molecule type" value="Genomic_DNA"/>
</dbReference>
<dbReference type="Proteomes" id="UP000807342">
    <property type="component" value="Unassembled WGS sequence"/>
</dbReference>
<feature type="chain" id="PRO_5040215743" evidence="1">
    <location>
        <begin position="25"/>
        <end position="64"/>
    </location>
</feature>
<evidence type="ECO:0000313" key="2">
    <source>
        <dbReference type="EMBL" id="KAF9449032.1"/>
    </source>
</evidence>
<sequence>MAFLTKAASLSLFFLAFLALNVQAAPSPVLDESAVVGRQLTTLGNLGTVQGVEADLGLTPPADS</sequence>
<comment type="caution">
    <text evidence="2">The sequence shown here is derived from an EMBL/GenBank/DDBJ whole genome shotgun (WGS) entry which is preliminary data.</text>
</comment>
<protein>
    <submittedName>
        <fullName evidence="2">Uncharacterized protein</fullName>
    </submittedName>
</protein>